<dbReference type="SUPFAM" id="SSF52540">
    <property type="entry name" value="P-loop containing nucleoside triphosphate hydrolases"/>
    <property type="match status" value="1"/>
</dbReference>
<evidence type="ECO:0000313" key="2">
    <source>
        <dbReference type="Proteomes" id="UP000053660"/>
    </source>
</evidence>
<dbReference type="EMBL" id="KN550491">
    <property type="protein sequence ID" value="KHJ94045.1"/>
    <property type="molecule type" value="Genomic_DNA"/>
</dbReference>
<dbReference type="Gene3D" id="3.40.50.300">
    <property type="entry name" value="P-loop containing nucleotide triphosphate hydrolases"/>
    <property type="match status" value="1"/>
</dbReference>
<reference evidence="1 2" key="1">
    <citation type="submission" date="2014-03" db="EMBL/GenBank/DDBJ databases">
        <title>Draft genome of the hookworm Oesophagostomum dentatum.</title>
        <authorList>
            <person name="Mitreva M."/>
        </authorList>
    </citation>
    <scope>NUCLEOTIDE SEQUENCE [LARGE SCALE GENOMIC DNA]</scope>
    <source>
        <strain evidence="1 2">OD-Hann</strain>
    </source>
</reference>
<name>A0A0B1TF78_OESDE</name>
<evidence type="ECO:0008006" key="3">
    <source>
        <dbReference type="Google" id="ProtNLM"/>
    </source>
</evidence>
<sequence>MSAEYCDNCWHDRQSQKRRINVALAMMTRSKLIVLDEPTKSVDPIARRDIWNLIRTTRLNDRALLFASSSIEECEMLGTRYGVLADGRFVSTGPIDALMGQ</sequence>
<dbReference type="Proteomes" id="UP000053660">
    <property type="component" value="Unassembled WGS sequence"/>
</dbReference>
<protein>
    <recommendedName>
        <fullName evidence="3">ABC transporter domain-containing protein</fullName>
    </recommendedName>
</protein>
<dbReference type="InterPro" id="IPR027417">
    <property type="entry name" value="P-loop_NTPase"/>
</dbReference>
<dbReference type="PANTHER" id="PTHR19229">
    <property type="entry name" value="ATP-BINDING CASSETTE TRANSPORTER SUBFAMILY A ABCA"/>
    <property type="match status" value="1"/>
</dbReference>
<accession>A0A0B1TF78</accession>
<dbReference type="GO" id="GO:0140359">
    <property type="term" value="F:ABC-type transporter activity"/>
    <property type="evidence" value="ECO:0007669"/>
    <property type="project" value="InterPro"/>
</dbReference>
<gene>
    <name evidence="1" type="ORF">OESDEN_06033</name>
</gene>
<dbReference type="OrthoDB" id="10255969at2759"/>
<dbReference type="AlphaFoldDB" id="A0A0B1TF78"/>
<keyword evidence="2" id="KW-1185">Reference proteome</keyword>
<organism evidence="1 2">
    <name type="scientific">Oesophagostomum dentatum</name>
    <name type="common">Nodular worm</name>
    <dbReference type="NCBI Taxonomy" id="61180"/>
    <lineage>
        <taxon>Eukaryota</taxon>
        <taxon>Metazoa</taxon>
        <taxon>Ecdysozoa</taxon>
        <taxon>Nematoda</taxon>
        <taxon>Chromadorea</taxon>
        <taxon>Rhabditida</taxon>
        <taxon>Rhabditina</taxon>
        <taxon>Rhabditomorpha</taxon>
        <taxon>Strongyloidea</taxon>
        <taxon>Strongylidae</taxon>
        <taxon>Oesophagostomum</taxon>
    </lineage>
</organism>
<evidence type="ECO:0000313" key="1">
    <source>
        <dbReference type="EMBL" id="KHJ94045.1"/>
    </source>
</evidence>
<proteinExistence type="predicted"/>
<dbReference type="GO" id="GO:0016020">
    <property type="term" value="C:membrane"/>
    <property type="evidence" value="ECO:0007669"/>
    <property type="project" value="InterPro"/>
</dbReference>
<dbReference type="PANTHER" id="PTHR19229:SF250">
    <property type="entry name" value="ABC TRANSPORTER DOMAIN-CONTAINING PROTEIN-RELATED"/>
    <property type="match status" value="1"/>
</dbReference>
<dbReference type="GO" id="GO:0005319">
    <property type="term" value="F:lipid transporter activity"/>
    <property type="evidence" value="ECO:0007669"/>
    <property type="project" value="TreeGrafter"/>
</dbReference>
<dbReference type="InterPro" id="IPR026082">
    <property type="entry name" value="ABCA"/>
</dbReference>